<feature type="region of interest" description="Disordered" evidence="1">
    <location>
        <begin position="427"/>
        <end position="476"/>
    </location>
</feature>
<dbReference type="EMBL" id="JYNV01000054">
    <property type="protein sequence ID" value="KZM27786.1"/>
    <property type="molecule type" value="Genomic_DNA"/>
</dbReference>
<gene>
    <name evidence="3" type="ORF">ST47_g1070</name>
</gene>
<dbReference type="PANTHER" id="PTHR40623">
    <property type="entry name" value="INTEGRAL MEMBRANE PROTEIN"/>
    <property type="match status" value="1"/>
</dbReference>
<name>A0A163LGK3_DIDRA</name>
<reference evidence="3 4" key="1">
    <citation type="journal article" date="2016" name="Sci. Rep.">
        <title>Draft genome sequencing and secretome analysis of fungal phytopathogen Ascochyta rabiei provides insight into the necrotrophic effector repertoire.</title>
        <authorList>
            <person name="Verma S."/>
            <person name="Gazara R.K."/>
            <person name="Nizam S."/>
            <person name="Parween S."/>
            <person name="Chattopadhyay D."/>
            <person name="Verma P.K."/>
        </authorList>
    </citation>
    <scope>NUCLEOTIDE SEQUENCE [LARGE SCALE GENOMIC DNA]</scope>
    <source>
        <strain evidence="3 4">ArDII</strain>
    </source>
</reference>
<keyword evidence="2" id="KW-1133">Transmembrane helix</keyword>
<dbReference type="Proteomes" id="UP000076837">
    <property type="component" value="Unassembled WGS sequence"/>
</dbReference>
<feature type="compositionally biased region" description="Low complexity" evidence="1">
    <location>
        <begin position="131"/>
        <end position="142"/>
    </location>
</feature>
<feature type="compositionally biased region" description="Basic residues" evidence="1">
    <location>
        <begin position="452"/>
        <end position="462"/>
    </location>
</feature>
<accession>A0A163LGK3</accession>
<keyword evidence="4" id="KW-1185">Reference proteome</keyword>
<evidence type="ECO:0000313" key="3">
    <source>
        <dbReference type="EMBL" id="KZM27786.1"/>
    </source>
</evidence>
<feature type="compositionally biased region" description="Basic and acidic residues" evidence="1">
    <location>
        <begin position="463"/>
        <end position="476"/>
    </location>
</feature>
<dbReference type="PANTHER" id="PTHR40623:SF2">
    <property type="entry name" value="INTEGRAL MEMBRANE PROTEIN"/>
    <property type="match status" value="1"/>
</dbReference>
<protein>
    <submittedName>
        <fullName evidence="3">Uncharacterized protein</fullName>
    </submittedName>
</protein>
<sequence length="476" mass="52786">MAFGQSDGNEFFMSWALWQKMTFVVTIFLGFCKLYYDRSKLRKYTKVDKGKTAATPEMLESQPVQQLHAEEMKDDIPFGVRAIESGIEVDGVWISRSNTPVGSSRASIISENRLPRSFNNSALELPHMSYASSRGSSAAPSSFDRAVSAERLPTNDSRSASPPDHVYNNRPDPSSARYSQSNLARNSTTMPNLEQARSGPPSRESCRDGMLKRTLIGSPAHNAQSGESSGSSKKSSRRTSDESDYMAISQDVRAYETAHIRPASGASPIDPRTDLDLLQSHRMSHVAETGQLTPRVRKPGSSGEWASVADNQVATHNGVSYFMPQKTPSPPLPPLVDPKEEAAGYASSHALDSQPQYQYQYQDQTSHGVPLQESYAPNAPYYPDTYQVRGPQHQPSYDEVPYEVQTMQNNQRPESQVLRSVNSGFQVLKPGTFATPSPEEVEMTDRSERRQSTGKKLQKKRRSSGESRKSAFTEQV</sequence>
<dbReference type="STRING" id="5454.A0A163LGK3"/>
<dbReference type="AlphaFoldDB" id="A0A163LGK3"/>
<proteinExistence type="predicted"/>
<feature type="compositionally biased region" description="Polar residues" evidence="1">
    <location>
        <begin position="176"/>
        <end position="192"/>
    </location>
</feature>
<keyword evidence="2" id="KW-0812">Transmembrane</keyword>
<feature type="transmembrane region" description="Helical" evidence="2">
    <location>
        <begin position="12"/>
        <end position="36"/>
    </location>
</feature>
<evidence type="ECO:0000256" key="2">
    <source>
        <dbReference type="SAM" id="Phobius"/>
    </source>
</evidence>
<feature type="region of interest" description="Disordered" evidence="1">
    <location>
        <begin position="131"/>
        <end position="246"/>
    </location>
</feature>
<feature type="region of interest" description="Disordered" evidence="1">
    <location>
        <begin position="359"/>
        <end position="397"/>
    </location>
</feature>
<evidence type="ECO:0000256" key="1">
    <source>
        <dbReference type="SAM" id="MobiDB-lite"/>
    </source>
</evidence>
<comment type="caution">
    <text evidence="3">The sequence shown here is derived from an EMBL/GenBank/DDBJ whole genome shotgun (WGS) entry which is preliminary data.</text>
</comment>
<keyword evidence="2" id="KW-0472">Membrane</keyword>
<dbReference type="OrthoDB" id="5426165at2759"/>
<organism evidence="3 4">
    <name type="scientific">Didymella rabiei</name>
    <name type="common">Chickpea ascochyta blight fungus</name>
    <name type="synonym">Mycosphaerella rabiei</name>
    <dbReference type="NCBI Taxonomy" id="5454"/>
    <lineage>
        <taxon>Eukaryota</taxon>
        <taxon>Fungi</taxon>
        <taxon>Dikarya</taxon>
        <taxon>Ascomycota</taxon>
        <taxon>Pezizomycotina</taxon>
        <taxon>Dothideomycetes</taxon>
        <taxon>Pleosporomycetidae</taxon>
        <taxon>Pleosporales</taxon>
        <taxon>Pleosporineae</taxon>
        <taxon>Didymellaceae</taxon>
        <taxon>Ascochyta</taxon>
    </lineage>
</organism>
<evidence type="ECO:0000313" key="4">
    <source>
        <dbReference type="Proteomes" id="UP000076837"/>
    </source>
</evidence>